<reference evidence="4" key="1">
    <citation type="submission" date="2016-01" db="EMBL/GenBank/DDBJ databases">
        <authorList>
            <person name="Mitreva M."/>
            <person name="Pepin K.H."/>
            <person name="Mihindukulasuriya K.A."/>
            <person name="Fulton R."/>
            <person name="Fronick C."/>
            <person name="O'Laughlin M."/>
            <person name="Miner T."/>
            <person name="Herter B."/>
            <person name="Rosa B.A."/>
            <person name="Cordes M."/>
            <person name="Tomlinson C."/>
            <person name="Wollam A."/>
            <person name="Palsikar V.B."/>
            <person name="Mardis E.R."/>
            <person name="Wilson R.K."/>
        </authorList>
    </citation>
    <scope>NUCLEOTIDE SEQUENCE [LARGE SCALE GENOMIC DNA]</scope>
    <source>
        <strain evidence="4">DNF01167</strain>
    </source>
</reference>
<dbReference type="AlphaFoldDB" id="A0A134A8S2"/>
<dbReference type="SMART" id="SM00382">
    <property type="entry name" value="AAA"/>
    <property type="match status" value="1"/>
</dbReference>
<proteinExistence type="inferred from homology"/>
<dbReference type="PANTHER" id="PTHR30050:SF4">
    <property type="entry name" value="ATP-BINDING PROTEIN RV3427C IN INSERTION SEQUENCE-RELATED"/>
    <property type="match status" value="1"/>
</dbReference>
<evidence type="ECO:0000313" key="4">
    <source>
        <dbReference type="Proteomes" id="UP000070355"/>
    </source>
</evidence>
<dbReference type="PATRIC" id="fig|1379.3.peg.73"/>
<keyword evidence="3" id="KW-0067">ATP-binding</keyword>
<feature type="non-terminal residue" evidence="3">
    <location>
        <position position="1"/>
    </location>
</feature>
<dbReference type="RefSeq" id="WP_156438948.1">
    <property type="nucleotide sequence ID" value="NZ_KQ959919.1"/>
</dbReference>
<evidence type="ECO:0000259" key="2">
    <source>
        <dbReference type="SMART" id="SM00382"/>
    </source>
</evidence>
<name>A0A134A8S2_9BACL</name>
<dbReference type="SUPFAM" id="SSF52540">
    <property type="entry name" value="P-loop containing nucleoside triphosphate hydrolases"/>
    <property type="match status" value="1"/>
</dbReference>
<feature type="domain" description="AAA+ ATPase" evidence="2">
    <location>
        <begin position="18"/>
        <end position="150"/>
    </location>
</feature>
<dbReference type="Gene3D" id="3.40.50.300">
    <property type="entry name" value="P-loop containing nucleotide triphosphate hydrolases"/>
    <property type="match status" value="1"/>
</dbReference>
<comment type="similarity">
    <text evidence="1">Belongs to the IS21/IS1162 putative ATP-binding protein family.</text>
</comment>
<dbReference type="OrthoDB" id="2052561at2"/>
<dbReference type="InterPro" id="IPR047661">
    <property type="entry name" value="IstB"/>
</dbReference>
<evidence type="ECO:0000256" key="1">
    <source>
        <dbReference type="ARBA" id="ARBA00008059"/>
    </source>
</evidence>
<keyword evidence="3" id="KW-0547">Nucleotide-binding</keyword>
<gene>
    <name evidence="3" type="ORF">HMPREF3186_00074</name>
</gene>
<accession>A0A134A8S2</accession>
<dbReference type="InterPro" id="IPR027417">
    <property type="entry name" value="P-loop_NTPase"/>
</dbReference>
<dbReference type="GO" id="GO:0006260">
    <property type="term" value="P:DNA replication"/>
    <property type="evidence" value="ECO:0007669"/>
    <property type="project" value="TreeGrafter"/>
</dbReference>
<sequence>DINELEIRNLASLNFIENNKNLIFIGNSGVGKTHLATAIGRLAASSRYSTYFIKCHDLIANLKAALAENRLEQRLKHYSKYRLLIIDEIGYLPLEKGDERLLFQLIDRRYEKKSIIATSNIPFSEWATLFSDDKVASAILDRLLHHAHVVPIIGNSYRLKDHVSFE</sequence>
<dbReference type="Pfam" id="PF01695">
    <property type="entry name" value="IstB_IS21"/>
    <property type="match status" value="1"/>
</dbReference>
<dbReference type="GO" id="GO:0005524">
    <property type="term" value="F:ATP binding"/>
    <property type="evidence" value="ECO:0007669"/>
    <property type="project" value="UniProtKB-KW"/>
</dbReference>
<dbReference type="EMBL" id="LSDC01000008">
    <property type="protein sequence ID" value="KXB64074.1"/>
    <property type="molecule type" value="Genomic_DNA"/>
</dbReference>
<dbReference type="NCBIfam" id="NF038214">
    <property type="entry name" value="IS21_help_AAA"/>
    <property type="match status" value="1"/>
</dbReference>
<dbReference type="CDD" id="cd00009">
    <property type="entry name" value="AAA"/>
    <property type="match status" value="1"/>
</dbReference>
<protein>
    <submittedName>
        <fullName evidence="3">IstB-like ATP-binding protein</fullName>
    </submittedName>
</protein>
<dbReference type="STRING" id="1379.HMPREF3186_00074"/>
<comment type="caution">
    <text evidence="3">The sequence shown here is derived from an EMBL/GenBank/DDBJ whole genome shotgun (WGS) entry which is preliminary data.</text>
</comment>
<dbReference type="PANTHER" id="PTHR30050">
    <property type="entry name" value="CHROMOSOMAL REPLICATION INITIATOR PROTEIN DNAA"/>
    <property type="match status" value="1"/>
</dbReference>
<dbReference type="InterPro" id="IPR003593">
    <property type="entry name" value="AAA+_ATPase"/>
</dbReference>
<dbReference type="InterPro" id="IPR002611">
    <property type="entry name" value="IstB_ATP-bd"/>
</dbReference>
<evidence type="ECO:0000313" key="3">
    <source>
        <dbReference type="EMBL" id="KXB64074.1"/>
    </source>
</evidence>
<organism evidence="3 4">
    <name type="scientific">Gemella haemolysans</name>
    <dbReference type="NCBI Taxonomy" id="1379"/>
    <lineage>
        <taxon>Bacteria</taxon>
        <taxon>Bacillati</taxon>
        <taxon>Bacillota</taxon>
        <taxon>Bacilli</taxon>
        <taxon>Bacillales</taxon>
        <taxon>Gemellaceae</taxon>
        <taxon>Gemella</taxon>
    </lineage>
</organism>
<dbReference type="Proteomes" id="UP000070355">
    <property type="component" value="Unassembled WGS sequence"/>
</dbReference>